<dbReference type="PANTHER" id="PTHR32347">
    <property type="entry name" value="EFFLUX SYSTEM COMPONENT YKNX-RELATED"/>
    <property type="match status" value="1"/>
</dbReference>
<protein>
    <submittedName>
        <fullName evidence="9">Efflux transporter, RND family, MFP subunit</fullName>
    </submittedName>
</protein>
<evidence type="ECO:0000256" key="6">
    <source>
        <dbReference type="SAM" id="Phobius"/>
    </source>
</evidence>
<dbReference type="GO" id="GO:0016020">
    <property type="term" value="C:membrane"/>
    <property type="evidence" value="ECO:0007669"/>
    <property type="project" value="InterPro"/>
</dbReference>
<evidence type="ECO:0000313" key="9">
    <source>
        <dbReference type="EMBL" id="KKW31840.1"/>
    </source>
</evidence>
<evidence type="ECO:0000313" key="10">
    <source>
        <dbReference type="Proteomes" id="UP000034445"/>
    </source>
</evidence>
<evidence type="ECO:0000259" key="7">
    <source>
        <dbReference type="Pfam" id="PF25917"/>
    </source>
</evidence>
<evidence type="ECO:0000256" key="2">
    <source>
        <dbReference type="ARBA" id="ARBA00009477"/>
    </source>
</evidence>
<comment type="similarity">
    <text evidence="2">Belongs to the membrane fusion protein (MFP) (TC 8.A.1) family.</text>
</comment>
<dbReference type="InterPro" id="IPR050465">
    <property type="entry name" value="UPF0194_transport"/>
</dbReference>
<feature type="domain" description="Multidrug resistance protein MdtA-like barrel-sandwich hybrid" evidence="7">
    <location>
        <begin position="85"/>
        <end position="416"/>
    </location>
</feature>
<comment type="subcellular location">
    <subcellularLocation>
        <location evidence="1">Cell envelope</location>
    </subcellularLocation>
</comment>
<dbReference type="EMBL" id="LCRF01000005">
    <property type="protein sequence ID" value="KKW31840.1"/>
    <property type="molecule type" value="Genomic_DNA"/>
</dbReference>
<dbReference type="SUPFAM" id="SSF111369">
    <property type="entry name" value="HlyD-like secretion proteins"/>
    <property type="match status" value="1"/>
</dbReference>
<name>A0A0G1XLU7_9BACT</name>
<accession>A0A0G1XLU7</accession>
<evidence type="ECO:0000256" key="3">
    <source>
        <dbReference type="ARBA" id="ARBA00023054"/>
    </source>
</evidence>
<feature type="compositionally biased region" description="Low complexity" evidence="5">
    <location>
        <begin position="578"/>
        <end position="589"/>
    </location>
</feature>
<feature type="region of interest" description="Disordered" evidence="5">
    <location>
        <begin position="574"/>
        <end position="600"/>
    </location>
</feature>
<organism evidence="9 10">
    <name type="scientific">Candidatus Kaiserbacteria bacterium GW2011_GWC2_52_8b</name>
    <dbReference type="NCBI Taxonomy" id="1618676"/>
    <lineage>
        <taxon>Bacteria</taxon>
        <taxon>Candidatus Kaiseribacteriota</taxon>
    </lineage>
</organism>
<keyword evidence="6" id="KW-0472">Membrane</keyword>
<dbReference type="Pfam" id="PF25990">
    <property type="entry name" value="Beta-barrel_YknX"/>
    <property type="match status" value="1"/>
</dbReference>
<feature type="domain" description="YknX-like beta-barrel" evidence="8">
    <location>
        <begin position="423"/>
        <end position="495"/>
    </location>
</feature>
<keyword evidence="3 4" id="KW-0175">Coiled coil</keyword>
<sequence length="600" mass="63644">MFSGINNLYTLISHNIAHWYRAIKKYAVAHKFVSAVIALVIIGGGWWTYGHVTAASAGTRYVLGTVEKGTVIASVSASGQVSTTNQVDIKPKASGDVTWVGVKAGDVVRAGQALAQIDSTDAKQAIADAEQSLTQAKLQFQKDSAQAPIDYQKSLEALDDAKTNLSTTYNDTYNTLSNAYLDLPTAVTGMQNILYGYDISGKSNSQWNIDAFKNSASKDNTTIRTFADIAERDYRIARAKYDQAVLDFKALSRSSSTDAQEGLLTSSVDTTTAIAQALQSELNLLDAVVDDTTTHGFTVSSTITTMRTNARGYLSTANSNLSALLNQQKSLDAAKKTIRDDERTIEIYKIGNATGDNPISLQSSQYSIADQERKLRQLKDNLADYTITAPFAGTLATLSVKRFDTVSTGSSVATLITNQKIAQLSLNEVDATKIKLGDKATLTFDAIDGLTLTGSVIEMDAVGTVSQGVVSYSLKIGFDSGDDRVKPGMTVNASIQTAVKQDVLVVPSSAVKTQNGASYVQVFNPALTDTGSTQGVVSKVPPQQVTVEVGISDDTSMEILSGLSVGQQIVTRTSSGSATTNKPATTNATRGGFGGGGIRL</sequence>
<feature type="coiled-coil region" evidence="4">
    <location>
        <begin position="361"/>
        <end position="388"/>
    </location>
</feature>
<feature type="transmembrane region" description="Helical" evidence="6">
    <location>
        <begin position="28"/>
        <end position="49"/>
    </location>
</feature>
<evidence type="ECO:0000256" key="4">
    <source>
        <dbReference type="SAM" id="Coils"/>
    </source>
</evidence>
<evidence type="ECO:0000259" key="8">
    <source>
        <dbReference type="Pfam" id="PF25990"/>
    </source>
</evidence>
<keyword evidence="6" id="KW-1133">Transmembrane helix</keyword>
<reference evidence="9 10" key="1">
    <citation type="journal article" date="2015" name="Nature">
        <title>rRNA introns, odd ribosomes, and small enigmatic genomes across a large radiation of phyla.</title>
        <authorList>
            <person name="Brown C.T."/>
            <person name="Hug L.A."/>
            <person name="Thomas B.C."/>
            <person name="Sharon I."/>
            <person name="Castelle C.J."/>
            <person name="Singh A."/>
            <person name="Wilkins M.J."/>
            <person name="Williams K.H."/>
            <person name="Banfield J.F."/>
        </authorList>
    </citation>
    <scope>NUCLEOTIDE SEQUENCE [LARGE SCALE GENOMIC DNA]</scope>
</reference>
<evidence type="ECO:0000256" key="5">
    <source>
        <dbReference type="SAM" id="MobiDB-lite"/>
    </source>
</evidence>
<dbReference type="NCBIfam" id="TIGR01730">
    <property type="entry name" value="RND_mfp"/>
    <property type="match status" value="1"/>
</dbReference>
<dbReference type="InterPro" id="IPR058636">
    <property type="entry name" value="Beta-barrel_YknX"/>
</dbReference>
<evidence type="ECO:0000256" key="1">
    <source>
        <dbReference type="ARBA" id="ARBA00004196"/>
    </source>
</evidence>
<gene>
    <name evidence="9" type="ORF">UY74_C0005G0006</name>
</gene>
<dbReference type="GO" id="GO:0030313">
    <property type="term" value="C:cell envelope"/>
    <property type="evidence" value="ECO:0007669"/>
    <property type="project" value="UniProtKB-SubCell"/>
</dbReference>
<dbReference type="InterPro" id="IPR058625">
    <property type="entry name" value="MdtA-like_BSH"/>
</dbReference>
<dbReference type="Gene3D" id="2.40.50.100">
    <property type="match status" value="1"/>
</dbReference>
<dbReference type="AlphaFoldDB" id="A0A0G1XLU7"/>
<keyword evidence="6" id="KW-0812">Transmembrane</keyword>
<dbReference type="GO" id="GO:0022857">
    <property type="term" value="F:transmembrane transporter activity"/>
    <property type="evidence" value="ECO:0007669"/>
    <property type="project" value="InterPro"/>
</dbReference>
<dbReference type="Pfam" id="PF25917">
    <property type="entry name" value="BSH_RND"/>
    <property type="match status" value="1"/>
</dbReference>
<dbReference type="Gene3D" id="1.10.287.470">
    <property type="entry name" value="Helix hairpin bin"/>
    <property type="match status" value="1"/>
</dbReference>
<dbReference type="InterPro" id="IPR006143">
    <property type="entry name" value="RND_pump_MFP"/>
</dbReference>
<proteinExistence type="inferred from homology"/>
<dbReference type="Proteomes" id="UP000034445">
    <property type="component" value="Unassembled WGS sequence"/>
</dbReference>
<comment type="caution">
    <text evidence="9">The sequence shown here is derived from an EMBL/GenBank/DDBJ whole genome shotgun (WGS) entry which is preliminary data.</text>
</comment>
<dbReference type="Gene3D" id="2.40.30.170">
    <property type="match status" value="1"/>
</dbReference>
<feature type="compositionally biased region" description="Gly residues" evidence="5">
    <location>
        <begin position="591"/>
        <end position="600"/>
    </location>
</feature>
<dbReference type="Gene3D" id="2.40.420.20">
    <property type="match status" value="1"/>
</dbReference>